<evidence type="ECO:0000313" key="2">
    <source>
        <dbReference type="EMBL" id="CAL1603533.1"/>
    </source>
</evidence>
<keyword evidence="3" id="KW-1185">Reference proteome</keyword>
<organism evidence="2 3">
    <name type="scientific">Knipowitschia caucasica</name>
    <name type="common">Caucasian dwarf goby</name>
    <name type="synonym">Pomatoschistus caucasicus</name>
    <dbReference type="NCBI Taxonomy" id="637954"/>
    <lineage>
        <taxon>Eukaryota</taxon>
        <taxon>Metazoa</taxon>
        <taxon>Chordata</taxon>
        <taxon>Craniata</taxon>
        <taxon>Vertebrata</taxon>
        <taxon>Euteleostomi</taxon>
        <taxon>Actinopterygii</taxon>
        <taxon>Neopterygii</taxon>
        <taxon>Teleostei</taxon>
        <taxon>Neoteleostei</taxon>
        <taxon>Acanthomorphata</taxon>
        <taxon>Gobiaria</taxon>
        <taxon>Gobiiformes</taxon>
        <taxon>Gobioidei</taxon>
        <taxon>Gobiidae</taxon>
        <taxon>Gobiinae</taxon>
        <taxon>Knipowitschia</taxon>
    </lineage>
</organism>
<evidence type="ECO:0000256" key="1">
    <source>
        <dbReference type="SAM" id="MobiDB-lite"/>
    </source>
</evidence>
<proteinExistence type="predicted"/>
<gene>
    <name evidence="2" type="ORF">KC01_LOCUS31209</name>
</gene>
<name>A0AAV2LQP7_KNICA</name>
<evidence type="ECO:0000313" key="3">
    <source>
        <dbReference type="Proteomes" id="UP001497482"/>
    </source>
</evidence>
<sequence>MYMGPSAAIAPVLFVNIPSLILAVRWLPHQRLRGPPGATEHAHLQYQAAAEPKLRRMLTASLGLVPGAGRSFGHGLKQERELQASNQRSDDPCGVQSSLCHLAWTGLMRGARSHMDTAL</sequence>
<dbReference type="AlphaFoldDB" id="A0AAV2LQP7"/>
<accession>A0AAV2LQP7</accession>
<reference evidence="2 3" key="1">
    <citation type="submission" date="2024-04" db="EMBL/GenBank/DDBJ databases">
        <authorList>
            <person name="Waldvogel A.-M."/>
            <person name="Schoenle A."/>
        </authorList>
    </citation>
    <scope>NUCLEOTIDE SEQUENCE [LARGE SCALE GENOMIC DNA]</scope>
</reference>
<protein>
    <submittedName>
        <fullName evidence="2">Uncharacterized protein</fullName>
    </submittedName>
</protein>
<dbReference type="Proteomes" id="UP001497482">
    <property type="component" value="Chromosome 4"/>
</dbReference>
<dbReference type="EMBL" id="OZ035826">
    <property type="protein sequence ID" value="CAL1603533.1"/>
    <property type="molecule type" value="Genomic_DNA"/>
</dbReference>
<feature type="region of interest" description="Disordered" evidence="1">
    <location>
        <begin position="75"/>
        <end position="94"/>
    </location>
</feature>